<feature type="binding site" evidence="12">
    <location>
        <position position="191"/>
    </location>
    <ligand>
        <name>Ca(2+)</name>
        <dbReference type="ChEBI" id="CHEBI:29108"/>
    </ligand>
</feature>
<feature type="domain" description="Cytochrome c" evidence="15">
    <location>
        <begin position="626"/>
        <end position="702"/>
    </location>
</feature>
<evidence type="ECO:0000256" key="12">
    <source>
        <dbReference type="PIRSR" id="PIRSR617512-3"/>
    </source>
</evidence>
<comment type="caution">
    <text evidence="16">The sequence shown here is derived from an EMBL/GenBank/DDBJ whole genome shotgun (WGS) entry which is preliminary data.</text>
</comment>
<dbReference type="OrthoDB" id="9794322at2"/>
<keyword evidence="4 14" id="KW-0732">Signal</keyword>
<evidence type="ECO:0000256" key="1">
    <source>
        <dbReference type="ARBA" id="ARBA00008156"/>
    </source>
</evidence>
<feature type="binding site" evidence="12">
    <location>
        <position position="314"/>
    </location>
    <ligand>
        <name>Ca(2+)</name>
        <dbReference type="ChEBI" id="CHEBI:29108"/>
    </ligand>
</feature>
<name>A0A501PIS8_9PROT</name>
<evidence type="ECO:0000259" key="15">
    <source>
        <dbReference type="PROSITE" id="PS51007"/>
    </source>
</evidence>
<accession>A0A501PIS8</accession>
<feature type="binding site" description="axial binding residue" evidence="12">
    <location>
        <position position="679"/>
    </location>
    <ligand>
        <name>heme c</name>
        <dbReference type="ChEBI" id="CHEBI:61717"/>
    </ligand>
    <ligandPart>
        <name>Fe</name>
        <dbReference type="ChEBI" id="CHEBI:18248"/>
    </ligandPart>
</feature>
<keyword evidence="9 13" id="KW-1015">Disulfide bond</keyword>
<feature type="binding site" evidence="11">
    <location>
        <begin position="402"/>
        <end position="403"/>
    </location>
    <ligand>
        <name>pyrroloquinoline quinone</name>
        <dbReference type="ChEBI" id="CHEBI:58442"/>
    </ligand>
</feature>
<proteinExistence type="inferred from homology"/>
<keyword evidence="8 12" id="KW-0408">Iron</keyword>
<evidence type="ECO:0000256" key="14">
    <source>
        <dbReference type="SAM" id="SignalP"/>
    </source>
</evidence>
<keyword evidence="2 11" id="KW-0349">Heme</keyword>
<dbReference type="GO" id="GO:0016614">
    <property type="term" value="F:oxidoreductase activity, acting on CH-OH group of donors"/>
    <property type="evidence" value="ECO:0007669"/>
    <property type="project" value="InterPro"/>
</dbReference>
<evidence type="ECO:0000256" key="10">
    <source>
        <dbReference type="PIRSR" id="PIRSR617512-1"/>
    </source>
</evidence>
<feature type="signal peptide" evidence="14">
    <location>
        <begin position="1"/>
        <end position="22"/>
    </location>
</feature>
<gene>
    <name evidence="16" type="ORF">FIV46_10250</name>
</gene>
<feature type="binding site" description="covalent" evidence="11">
    <location>
        <position position="639"/>
    </location>
    <ligand>
        <name>heme c</name>
        <dbReference type="ChEBI" id="CHEBI:61717"/>
    </ligand>
</feature>
<protein>
    <submittedName>
        <fullName evidence="16">PQQ-dependent dehydrogenase, methanol/ethanol family</fullName>
        <ecNumber evidence="16">1.1.2.-</ecNumber>
    </submittedName>
</protein>
<feature type="binding site" evidence="11">
    <location>
        <position position="341"/>
    </location>
    <ligand>
        <name>pyrroloquinoline quinone</name>
        <dbReference type="ChEBI" id="CHEBI:58442"/>
    </ligand>
</feature>
<feature type="binding site" evidence="11">
    <location>
        <position position="76"/>
    </location>
    <ligand>
        <name>pyrroloquinoline quinone</name>
        <dbReference type="ChEBI" id="CHEBI:58442"/>
    </ligand>
</feature>
<reference evidence="17" key="1">
    <citation type="submission" date="2019-06" db="EMBL/GenBank/DDBJ databases">
        <title>The complete genome of Emcibacter congregatus ZYLT.</title>
        <authorList>
            <person name="Zhao Z."/>
        </authorList>
    </citation>
    <scope>NUCLEOTIDE SEQUENCE [LARGE SCALE GENOMIC DNA]</scope>
    <source>
        <strain evidence="17">MCCC 1A06723</strain>
    </source>
</reference>
<dbReference type="SUPFAM" id="SSF46626">
    <property type="entry name" value="Cytochrome c"/>
    <property type="match status" value="1"/>
</dbReference>
<keyword evidence="5 12" id="KW-0106">Calcium</keyword>
<feature type="disulfide bond" evidence="13">
    <location>
        <begin position="122"/>
        <end position="123"/>
    </location>
</feature>
<comment type="cofactor">
    <cofactor evidence="12">
        <name>Ca(2+)</name>
        <dbReference type="ChEBI" id="CHEBI:29108"/>
    </cofactor>
    <text evidence="12">Binds 1 Ca(2+) ion per subunit.</text>
</comment>
<dbReference type="InterPro" id="IPR001479">
    <property type="entry name" value="Quinoprotein_DH_CS"/>
</dbReference>
<dbReference type="InterPro" id="IPR018391">
    <property type="entry name" value="PQQ_b-propeller_rpt"/>
</dbReference>
<evidence type="ECO:0000313" key="16">
    <source>
        <dbReference type="EMBL" id="TPD59922.1"/>
    </source>
</evidence>
<dbReference type="InterPro" id="IPR009056">
    <property type="entry name" value="Cyt_c-like_dom"/>
</dbReference>
<feature type="chain" id="PRO_5021421622" evidence="14">
    <location>
        <begin position="23"/>
        <end position="730"/>
    </location>
</feature>
<dbReference type="Gene3D" id="1.10.760.10">
    <property type="entry name" value="Cytochrome c-like domain"/>
    <property type="match status" value="1"/>
</dbReference>
<comment type="cofactor">
    <cofactor evidence="11">
        <name>pyrroloquinoline quinone</name>
        <dbReference type="ChEBI" id="CHEBI:58442"/>
    </cofactor>
    <text evidence="11">Binds 1 PQQ group per subunit.</text>
</comment>
<evidence type="ECO:0000256" key="11">
    <source>
        <dbReference type="PIRSR" id="PIRSR617512-2"/>
    </source>
</evidence>
<dbReference type="GO" id="GO:0030288">
    <property type="term" value="C:outer membrane-bounded periplasmic space"/>
    <property type="evidence" value="ECO:0007669"/>
    <property type="project" value="InterPro"/>
</dbReference>
<dbReference type="AlphaFoldDB" id="A0A501PIS8"/>
<evidence type="ECO:0000256" key="8">
    <source>
        <dbReference type="ARBA" id="ARBA00023004"/>
    </source>
</evidence>
<dbReference type="PROSITE" id="PS00364">
    <property type="entry name" value="BACTERIAL_PQQ_2"/>
    <property type="match status" value="1"/>
</dbReference>
<dbReference type="Gene3D" id="2.140.10.10">
    <property type="entry name" value="Quinoprotein alcohol dehydrogenase-like superfamily"/>
    <property type="match status" value="1"/>
</dbReference>
<dbReference type="Proteomes" id="UP000319148">
    <property type="component" value="Unassembled WGS sequence"/>
</dbReference>
<dbReference type="NCBIfam" id="TIGR03075">
    <property type="entry name" value="PQQ_enz_alc_DH"/>
    <property type="match status" value="1"/>
</dbReference>
<dbReference type="InterPro" id="IPR017512">
    <property type="entry name" value="PQQ_MeOH/EtOH_DH"/>
</dbReference>
<dbReference type="InterPro" id="IPR002372">
    <property type="entry name" value="PQQ_rpt_dom"/>
</dbReference>
<dbReference type="EC" id="1.1.2.-" evidence="16"/>
<dbReference type="GO" id="GO:0020037">
    <property type="term" value="F:heme binding"/>
    <property type="evidence" value="ECO:0007669"/>
    <property type="project" value="InterPro"/>
</dbReference>
<evidence type="ECO:0000256" key="13">
    <source>
        <dbReference type="PIRSR" id="PIRSR617512-4"/>
    </source>
</evidence>
<evidence type="ECO:0000313" key="17">
    <source>
        <dbReference type="Proteomes" id="UP000319148"/>
    </source>
</evidence>
<feature type="binding site" evidence="11">
    <location>
        <position position="128"/>
    </location>
    <ligand>
        <name>pyrroloquinoline quinone</name>
        <dbReference type="ChEBI" id="CHEBI:58442"/>
    </ligand>
</feature>
<comment type="cofactor">
    <cofactor evidence="11">
        <name>heme c</name>
        <dbReference type="ChEBI" id="CHEBI:61717"/>
    </cofactor>
    <text evidence="11">Binds 1 heme c group per subunit.</text>
</comment>
<sequence length="730" mass="79320">MSIKLLCAAVLGLFCAACNDSAQMSAPEVGAGENWPMPGGDGNDSHYSRLTDINRDNVSRLGLAWSYDMGTGRVQEATPVVIDGILYTSGNLGRVYALNAVTGEELWTFEPDVNMQVNRVVCCDQANRGIAVSDGKVMVGALDGILYALDQKTGEVAWQVDTIVDHSRGYSSTGAPEVAGDLVLIGNAGSEFDVRGYVTAYHISDGSQAWRFYTIPHDPALGPQENEDLEKALETWGENSRWDIGGGGTAWDAIVYDDRFDVIYVGTGNGGPYSHASRSGGEGDNLYLSSIVALDRKTGKMKWYYQETPRDSWDFTATQPMTLTDMEVGGEVRPVIIHTPKNGYLYVVDRITGKPVAINALVRTSWADGYDMETGRPNMTPEYSDYGTGPKIVFPSSAGARNWYPPAYDPESGIYYAAVLDMGNLMYNLPGKQPHREKGLNAGASLIFTTSLEGFLETMPPALKEQIEALPQMDWVRENPGFSQVRATDPLTGKTIWAADAEGWQDRSGMLVTRSGLLFHGSIGGKFYVRDAATGEALKEIDTGSAIMAGAATYKVDGVQYVAVATGWGGGGWSFVPGYSAPYKYENSNRILVFKLDGGEVPKPEALPPLEVAPEPPAQADNVTPETIAKGAQLFFANCALCHSNMVRSISPDLRRLTPEKHELFRDILMDGLLVGMGMPQWDDLLSEEDVAALHAYLIDLQEKQHAREKALKEAGKPLDSKGLVIMSNY</sequence>
<dbReference type="Pfam" id="PF13442">
    <property type="entry name" value="Cytochrome_CBB3"/>
    <property type="match status" value="1"/>
</dbReference>
<dbReference type="SUPFAM" id="SSF50998">
    <property type="entry name" value="Quinoprotein alcohol dehydrogenase-like"/>
    <property type="match status" value="1"/>
</dbReference>
<feature type="binding site" evidence="11">
    <location>
        <position position="249"/>
    </location>
    <ligand>
        <name>pyrroloquinoline quinone</name>
        <dbReference type="ChEBI" id="CHEBI:58442"/>
    </ligand>
</feature>
<feature type="binding site" evidence="11">
    <location>
        <position position="173"/>
    </location>
    <ligand>
        <name>pyrroloquinoline quinone</name>
        <dbReference type="ChEBI" id="CHEBI:58442"/>
    </ligand>
</feature>
<evidence type="ECO:0000256" key="4">
    <source>
        <dbReference type="ARBA" id="ARBA00022729"/>
    </source>
</evidence>
<evidence type="ECO:0000256" key="5">
    <source>
        <dbReference type="ARBA" id="ARBA00022837"/>
    </source>
</evidence>
<dbReference type="PANTHER" id="PTHR32303">
    <property type="entry name" value="QUINOPROTEIN ALCOHOL DEHYDROGENASE (CYTOCHROME C)"/>
    <property type="match status" value="1"/>
</dbReference>
<evidence type="ECO:0000256" key="3">
    <source>
        <dbReference type="ARBA" id="ARBA00022723"/>
    </source>
</evidence>
<dbReference type="GO" id="GO:0016020">
    <property type="term" value="C:membrane"/>
    <property type="evidence" value="ECO:0007669"/>
    <property type="project" value="InterPro"/>
</dbReference>
<feature type="binding site" evidence="12">
    <location>
        <position position="269"/>
    </location>
    <ligand>
        <name>Ca(2+)</name>
        <dbReference type="ChEBI" id="CHEBI:29108"/>
    </ligand>
</feature>
<evidence type="ECO:0000256" key="2">
    <source>
        <dbReference type="ARBA" id="ARBA00022617"/>
    </source>
</evidence>
<keyword evidence="7 16" id="KW-0560">Oxidoreductase</keyword>
<dbReference type="PROSITE" id="PS51007">
    <property type="entry name" value="CYTC"/>
    <property type="match status" value="1"/>
</dbReference>
<feature type="active site" description="Proton acceptor" evidence="10">
    <location>
        <position position="314"/>
    </location>
</feature>
<evidence type="ECO:0000256" key="9">
    <source>
        <dbReference type="ARBA" id="ARBA00023157"/>
    </source>
</evidence>
<feature type="binding site" description="axial binding residue" evidence="12">
    <location>
        <position position="643"/>
    </location>
    <ligand>
        <name>heme c</name>
        <dbReference type="ChEBI" id="CHEBI:61717"/>
    </ligand>
    <ligandPart>
        <name>Fe</name>
        <dbReference type="ChEBI" id="CHEBI:18248"/>
    </ligandPart>
</feature>
<dbReference type="InterPro" id="IPR036909">
    <property type="entry name" value="Cyt_c-like_dom_sf"/>
</dbReference>
<dbReference type="EMBL" id="VFIY01000010">
    <property type="protein sequence ID" value="TPD59922.1"/>
    <property type="molecule type" value="Genomic_DNA"/>
</dbReference>
<dbReference type="GO" id="GO:0009055">
    <property type="term" value="F:electron transfer activity"/>
    <property type="evidence" value="ECO:0007669"/>
    <property type="project" value="InterPro"/>
</dbReference>
<dbReference type="InterPro" id="IPR011047">
    <property type="entry name" value="Quinoprotein_ADH-like_sf"/>
</dbReference>
<evidence type="ECO:0000256" key="6">
    <source>
        <dbReference type="ARBA" id="ARBA00022891"/>
    </source>
</evidence>
<keyword evidence="3 12" id="KW-0479">Metal-binding</keyword>
<keyword evidence="6 11" id="KW-0634">PQQ</keyword>
<keyword evidence="17" id="KW-1185">Reference proteome</keyword>
<comment type="similarity">
    <text evidence="1">Belongs to the bacterial PQQ dehydrogenase family.</text>
</comment>
<organism evidence="16 17">
    <name type="scientific">Emcibacter nanhaiensis</name>
    <dbReference type="NCBI Taxonomy" id="1505037"/>
    <lineage>
        <taxon>Bacteria</taxon>
        <taxon>Pseudomonadati</taxon>
        <taxon>Pseudomonadota</taxon>
        <taxon>Alphaproteobacteria</taxon>
        <taxon>Emcibacterales</taxon>
        <taxon>Emcibacteraceae</taxon>
        <taxon>Emcibacter</taxon>
    </lineage>
</organism>
<dbReference type="SMART" id="SM00564">
    <property type="entry name" value="PQQ"/>
    <property type="match status" value="6"/>
</dbReference>
<evidence type="ECO:0000256" key="7">
    <source>
        <dbReference type="ARBA" id="ARBA00023002"/>
    </source>
</evidence>
<feature type="binding site" description="covalent" evidence="11">
    <location>
        <position position="642"/>
    </location>
    <ligand>
        <name>heme c</name>
        <dbReference type="ChEBI" id="CHEBI:61717"/>
    </ligand>
</feature>
<dbReference type="Pfam" id="PF01011">
    <property type="entry name" value="PQQ"/>
    <property type="match status" value="2"/>
</dbReference>
<dbReference type="GO" id="GO:0005509">
    <property type="term" value="F:calcium ion binding"/>
    <property type="evidence" value="ECO:0007669"/>
    <property type="project" value="InterPro"/>
</dbReference>